<dbReference type="RefSeq" id="XP_018762482.1">
    <property type="nucleotide sequence ID" value="XM_018906964.1"/>
</dbReference>
<dbReference type="Proteomes" id="UP000009096">
    <property type="component" value="Unassembled WGS sequence"/>
</dbReference>
<sequence length="152" mass="17066">MSRLHYDPEFYELGASKIEAQKHVFPVGDVESRRKQIEDFIRGPGGQQQLLDNVEMLLHDAEASDGFKVKILHFRQKDSLGKQHGPGIVHVHGGGTRAPVRVTIPQHWQPMSLPRVSPCFQLTRSRTPVSRTAGGLLVCFATRPNKCCFTRP</sequence>
<proteinExistence type="predicted"/>
<accession>A0A139YC04</accession>
<protein>
    <submittedName>
        <fullName evidence="1">Uncharacterized protein</fullName>
    </submittedName>
</protein>
<reference evidence="2" key="1">
    <citation type="journal article" date="2007" name="Science">
        <title>The Fusarium graminearum genome reveals a link between localized polymorphism and pathogen specialization.</title>
        <authorList>
            <person name="Cuomo C.A."/>
            <person name="Gueldener U."/>
            <person name="Xu J.-R."/>
            <person name="Trail F."/>
            <person name="Turgeon B.G."/>
            <person name="Di Pietro A."/>
            <person name="Walton J.D."/>
            <person name="Ma L.-J."/>
            <person name="Baker S.E."/>
            <person name="Rep M."/>
            <person name="Adam G."/>
            <person name="Antoniw J."/>
            <person name="Baldwin T."/>
            <person name="Calvo S.E."/>
            <person name="Chang Y.-L."/>
            <person name="DeCaprio D."/>
            <person name="Gale L.R."/>
            <person name="Gnerre S."/>
            <person name="Goswami R.S."/>
            <person name="Hammond-Kosack K."/>
            <person name="Harris L.J."/>
            <person name="Hilburn K."/>
            <person name="Kennell J.C."/>
            <person name="Kroken S."/>
            <person name="Magnuson J.K."/>
            <person name="Mannhaupt G."/>
            <person name="Mauceli E.W."/>
            <person name="Mewes H.-W."/>
            <person name="Mitterbauer R."/>
            <person name="Muehlbauer G."/>
            <person name="Muensterkoetter M."/>
            <person name="Nelson D."/>
            <person name="O'Donnell K."/>
            <person name="Ouellet T."/>
            <person name="Qi W."/>
            <person name="Quesneville H."/>
            <person name="Roncero M.I.G."/>
            <person name="Seong K.-Y."/>
            <person name="Tetko I.V."/>
            <person name="Urban M."/>
            <person name="Waalwijk C."/>
            <person name="Ward T.J."/>
            <person name="Yao J."/>
            <person name="Birren B.W."/>
            <person name="Kistler H.C."/>
        </authorList>
    </citation>
    <scope>NUCLEOTIDE SEQUENCE [LARGE SCALE GENOMIC DNA]</scope>
    <source>
        <strain evidence="2">M3125 / FGSC 7600</strain>
    </source>
</reference>
<name>A0A139YC04_GIBM7</name>
<reference evidence="1 2" key="2">
    <citation type="journal article" date="2010" name="Nature">
        <title>Comparative genomics reveals mobile pathogenicity chromosomes in Fusarium.</title>
        <authorList>
            <person name="Ma L.J."/>
            <person name="van der Does H.C."/>
            <person name="Borkovich K.A."/>
            <person name="Coleman J.J."/>
            <person name="Daboussi M.J."/>
            <person name="Di Pietro A."/>
            <person name="Dufresne M."/>
            <person name="Freitag M."/>
            <person name="Grabherr M."/>
            <person name="Henrissat B."/>
            <person name="Houterman P.M."/>
            <person name="Kang S."/>
            <person name="Shim W.B."/>
            <person name="Woloshuk C."/>
            <person name="Xie X."/>
            <person name="Xu J.R."/>
            <person name="Antoniw J."/>
            <person name="Baker S.E."/>
            <person name="Bluhm B.H."/>
            <person name="Breakspear A."/>
            <person name="Brown D.W."/>
            <person name="Butchko R.A."/>
            <person name="Chapman S."/>
            <person name="Coulson R."/>
            <person name="Coutinho P.M."/>
            <person name="Danchin E.G."/>
            <person name="Diener A."/>
            <person name="Gale L.R."/>
            <person name="Gardiner D.M."/>
            <person name="Goff S."/>
            <person name="Hammond-Kosack K.E."/>
            <person name="Hilburn K."/>
            <person name="Hua-Van A."/>
            <person name="Jonkers W."/>
            <person name="Kazan K."/>
            <person name="Kodira C.D."/>
            <person name="Koehrsen M."/>
            <person name="Kumar L."/>
            <person name="Lee Y.H."/>
            <person name="Li L."/>
            <person name="Manners J.M."/>
            <person name="Miranda-Saavedra D."/>
            <person name="Mukherjee M."/>
            <person name="Park G."/>
            <person name="Park J."/>
            <person name="Park S.Y."/>
            <person name="Proctor R.H."/>
            <person name="Regev A."/>
            <person name="Ruiz-Roldan M.C."/>
            <person name="Sain D."/>
            <person name="Sakthikumar S."/>
            <person name="Sykes S."/>
            <person name="Schwartz D.C."/>
            <person name="Turgeon B.G."/>
            <person name="Wapinski I."/>
            <person name="Yoder O."/>
            <person name="Young S."/>
            <person name="Zeng Q."/>
            <person name="Zhou S."/>
            <person name="Galagan J."/>
            <person name="Cuomo C.A."/>
            <person name="Kistler H.C."/>
            <person name="Rep M."/>
        </authorList>
    </citation>
    <scope>NUCLEOTIDE SEQUENCE [LARGE SCALE GENOMIC DNA]</scope>
    <source>
        <strain evidence="2">M3125 / FGSC 7600</strain>
    </source>
</reference>
<dbReference type="EMBL" id="DS486011">
    <property type="protein sequence ID" value="KYG13798.1"/>
    <property type="molecule type" value="Genomic_DNA"/>
</dbReference>
<keyword evidence="2" id="KW-1185">Reference proteome</keyword>
<dbReference type="GeneID" id="30074614"/>
<dbReference type="AlphaFoldDB" id="A0A139YC04"/>
<organism evidence="1 2">
    <name type="scientific">Gibberella moniliformis (strain M3125 / FGSC 7600)</name>
    <name type="common">Maize ear and stalk rot fungus</name>
    <name type="synonym">Fusarium verticillioides</name>
    <dbReference type="NCBI Taxonomy" id="334819"/>
    <lineage>
        <taxon>Eukaryota</taxon>
        <taxon>Fungi</taxon>
        <taxon>Dikarya</taxon>
        <taxon>Ascomycota</taxon>
        <taxon>Pezizomycotina</taxon>
        <taxon>Sordariomycetes</taxon>
        <taxon>Hypocreomycetidae</taxon>
        <taxon>Hypocreales</taxon>
        <taxon>Nectriaceae</taxon>
        <taxon>Fusarium</taxon>
        <taxon>Fusarium fujikuroi species complex</taxon>
    </lineage>
</organism>
<dbReference type="KEGG" id="fvr:FVEG_17738"/>
<gene>
    <name evidence="1" type="ORF">FVEG_17738</name>
</gene>
<evidence type="ECO:0000313" key="2">
    <source>
        <dbReference type="Proteomes" id="UP000009096"/>
    </source>
</evidence>
<evidence type="ECO:0000313" key="1">
    <source>
        <dbReference type="EMBL" id="KYG13798.1"/>
    </source>
</evidence>
<dbReference type="VEuPathDB" id="FungiDB:FVEG_17738"/>